<gene>
    <name evidence="2" type="ORF">SAMN04490203_3209</name>
</gene>
<organism evidence="2 3">
    <name type="scientific">Pseudomonas taetrolens</name>
    <dbReference type="NCBI Taxonomy" id="47884"/>
    <lineage>
        <taxon>Bacteria</taxon>
        <taxon>Pseudomonadati</taxon>
        <taxon>Pseudomonadota</taxon>
        <taxon>Gammaproteobacteria</taxon>
        <taxon>Pseudomonadales</taxon>
        <taxon>Pseudomonadaceae</taxon>
        <taxon>Pseudomonas</taxon>
    </lineage>
</organism>
<dbReference type="Pfam" id="PF16930">
    <property type="entry name" value="Porin_5"/>
    <property type="match status" value="1"/>
</dbReference>
<dbReference type="EMBL" id="FNRS01000001">
    <property type="protein sequence ID" value="SEC83308.1"/>
    <property type="molecule type" value="Genomic_DNA"/>
</dbReference>
<keyword evidence="1" id="KW-0732">Signal</keyword>
<comment type="caution">
    <text evidence="2">The sequence shown here is derived from an EMBL/GenBank/DDBJ whole genome shotgun (WGS) entry which is preliminary data.</text>
</comment>
<protein>
    <submittedName>
        <fullName evidence="2">Porin</fullName>
    </submittedName>
</protein>
<dbReference type="SUPFAM" id="SSF56935">
    <property type="entry name" value="Porins"/>
    <property type="match status" value="1"/>
</dbReference>
<proteinExistence type="predicted"/>
<dbReference type="RefSeq" id="WP_074702967.1">
    <property type="nucleotide sequence ID" value="NZ_FNRS01000001.1"/>
</dbReference>
<name>A0A1H4VS11_PSETA</name>
<accession>A0A1H4VS11</accession>
<evidence type="ECO:0000313" key="3">
    <source>
        <dbReference type="Proteomes" id="UP000183155"/>
    </source>
</evidence>
<feature type="signal peptide" evidence="1">
    <location>
        <begin position="1"/>
        <end position="26"/>
    </location>
</feature>
<evidence type="ECO:0000313" key="2">
    <source>
        <dbReference type="EMBL" id="SEC83308.1"/>
    </source>
</evidence>
<dbReference type="Proteomes" id="UP000183155">
    <property type="component" value="Unassembled WGS sequence"/>
</dbReference>
<sequence length="398" mass="43079">MRLVSTRVAAGLCGSLVLAMSVPASAAVDAKLLEMLKANGSISPAQYSELQTELASEKQAQQEAVANQVKKSDLTAFEQKVAWASKTQVKGDVRVRYEDVNGDGAASDQDRGRVRARVGFYSEINPQVDAGVRIATGSSDDRRSTNQSLDNYFNKKSLWLDQAYLDWHPTNIKNLHLIAGKMNQPWVNEGDIIWDSDINPEGLAATYKLPVGSGDTELFGSAGYYILKDNVDGEGMEFKHDLNMYAGQLGARFAPFDGTKVTLGGSIYSFDGDDSPAARAALAVNGNTSTQFRLYEGFGQVDLSNLPVPVSAYGQYVVNDRAATDGDTAWLLGVKTKLGKFVANGYTGSRGHKFKVGYEIDKNFSVGAAYLMAKSDTAAKDRTDADINTLQVDLEAKF</sequence>
<evidence type="ECO:0000256" key="1">
    <source>
        <dbReference type="SAM" id="SignalP"/>
    </source>
</evidence>
<reference evidence="2 3" key="1">
    <citation type="submission" date="2016-10" db="EMBL/GenBank/DDBJ databases">
        <authorList>
            <person name="Varghese N."/>
            <person name="Submissions S."/>
        </authorList>
    </citation>
    <scope>NUCLEOTIDE SEQUENCE [LARGE SCALE GENOMIC DNA]</scope>
    <source>
        <strain evidence="2 3">BS3652</strain>
    </source>
</reference>
<keyword evidence="3" id="KW-1185">Reference proteome</keyword>
<dbReference type="InterPro" id="IPR032638">
    <property type="entry name" value="Porin_5"/>
</dbReference>
<feature type="chain" id="PRO_5045388967" evidence="1">
    <location>
        <begin position="27"/>
        <end position="398"/>
    </location>
</feature>